<dbReference type="AlphaFoldDB" id="A0A8B8M931"/>
<dbReference type="PANTHER" id="PTHR33443">
    <property type="entry name" value="ZGC:112980"/>
    <property type="match status" value="1"/>
</dbReference>
<gene>
    <name evidence="3" type="primary">LOC113872117</name>
</gene>
<dbReference type="GeneID" id="113872117"/>
<keyword evidence="2" id="KW-1185">Reference proteome</keyword>
<dbReference type="KEGG" id="aprc:113872117"/>
<feature type="compositionally biased region" description="Polar residues" evidence="1">
    <location>
        <begin position="338"/>
        <end position="363"/>
    </location>
</feature>
<feature type="region of interest" description="Disordered" evidence="1">
    <location>
        <begin position="430"/>
        <end position="471"/>
    </location>
</feature>
<protein>
    <submittedName>
        <fullName evidence="3">Uncharacterized protein LOC113872117</fullName>
    </submittedName>
</protein>
<organism evidence="2 3">
    <name type="scientific">Abrus precatorius</name>
    <name type="common">Indian licorice</name>
    <name type="synonym">Glycine abrus</name>
    <dbReference type="NCBI Taxonomy" id="3816"/>
    <lineage>
        <taxon>Eukaryota</taxon>
        <taxon>Viridiplantae</taxon>
        <taxon>Streptophyta</taxon>
        <taxon>Embryophyta</taxon>
        <taxon>Tracheophyta</taxon>
        <taxon>Spermatophyta</taxon>
        <taxon>Magnoliopsida</taxon>
        <taxon>eudicotyledons</taxon>
        <taxon>Gunneridae</taxon>
        <taxon>Pentapetalae</taxon>
        <taxon>rosids</taxon>
        <taxon>fabids</taxon>
        <taxon>Fabales</taxon>
        <taxon>Fabaceae</taxon>
        <taxon>Papilionoideae</taxon>
        <taxon>50 kb inversion clade</taxon>
        <taxon>NPAAA clade</taxon>
        <taxon>indigoferoid/millettioid clade</taxon>
        <taxon>Abreae</taxon>
        <taxon>Abrus</taxon>
    </lineage>
</organism>
<dbReference type="InterPro" id="IPR053234">
    <property type="entry name" value="RPM1_Interactor"/>
</dbReference>
<proteinExistence type="predicted"/>
<feature type="region of interest" description="Disordered" evidence="1">
    <location>
        <begin position="336"/>
        <end position="363"/>
    </location>
</feature>
<feature type="compositionally biased region" description="Polar residues" evidence="1">
    <location>
        <begin position="455"/>
        <end position="469"/>
    </location>
</feature>
<evidence type="ECO:0000256" key="1">
    <source>
        <dbReference type="SAM" id="MobiDB-lite"/>
    </source>
</evidence>
<dbReference type="Proteomes" id="UP000694853">
    <property type="component" value="Unplaced"/>
</dbReference>
<sequence length="619" mass="68227">MSVVLDISSDEEEDLEKGLKKNDFDWIKEFLFTSDDEESDDSDEVVIIRENKPESKSKSSTLVVKDVVVDDDDDCVVLEGDPQNGVASVVEETTESDELLVVGEKGQIACRDYPHARHLCAKFPFSSTPHERHCSQCHCYVCDSLAPCLRWGTGILSSDHCHANDKTELWKIQRKNFRLGQSSPLPASANHGTSLRAVHPQHDEFLHVDITHLSPNSVLQNQASRPAAMRTFPALNSLPQIQASRPTTMRTLTPSLNSSVQNQASRPVNIPVMSTATNLAIPNDANRGRCRESGSTLVRNRYQPHSLPRPVLGVRSHVIQRERGNCASSLRPQLLRPHTTSKGLGSAGDTLTMNNSSHASSGFSNRINATQQRNKYHTATGFSNYRNHNGPNDVCHPINLSLYSPPSSEPANLSCVDKHTVASEMQAYSQPLPQSNDSQNFHQTSIQGNDDAPSSYATCLNPKSNQPGNEPQIRILNENANRNITQCGIASQDTCQPKPHEESPSEAARRFPAFDSIWKHYTDESIGPQIECSLQNSGSIDQQAPNAKESRTQFSGSNEHVTECSQLSTPLLDFENWLLDKDCGPMVTDGVLPSDLSIPSPDLDPVDMGMMLFYLDQGV</sequence>
<dbReference type="RefSeq" id="XP_027365196.1">
    <property type="nucleotide sequence ID" value="XM_027509395.1"/>
</dbReference>
<reference evidence="3" key="2">
    <citation type="submission" date="2025-08" db="UniProtKB">
        <authorList>
            <consortium name="RefSeq"/>
        </authorList>
    </citation>
    <scope>IDENTIFICATION</scope>
    <source>
        <tissue evidence="3">Young leaves</tissue>
    </source>
</reference>
<dbReference type="PANTHER" id="PTHR33443:SF35">
    <property type="entry name" value="VQ DOMAIN-CONTAINING PROTEIN"/>
    <property type="match status" value="1"/>
</dbReference>
<evidence type="ECO:0000313" key="2">
    <source>
        <dbReference type="Proteomes" id="UP000694853"/>
    </source>
</evidence>
<dbReference type="OrthoDB" id="266020at2759"/>
<feature type="compositionally biased region" description="Polar residues" evidence="1">
    <location>
        <begin position="430"/>
        <end position="448"/>
    </location>
</feature>
<evidence type="ECO:0000313" key="3">
    <source>
        <dbReference type="RefSeq" id="XP_027365196.1"/>
    </source>
</evidence>
<name>A0A8B8M931_ABRPR</name>
<reference evidence="2" key="1">
    <citation type="journal article" date="2019" name="Toxins">
        <title>Detection of Abrin-Like and Prepropulchellin-Like Toxin Genes and Transcripts Using Whole Genome Sequencing and Full-Length Transcript Sequencing of Abrus precatorius.</title>
        <authorList>
            <person name="Hovde B.T."/>
            <person name="Daligault H.E."/>
            <person name="Hanschen E.R."/>
            <person name="Kunde Y.A."/>
            <person name="Johnson M.B."/>
            <person name="Starkenburg S.R."/>
            <person name="Johnson S.L."/>
        </authorList>
    </citation>
    <scope>NUCLEOTIDE SEQUENCE [LARGE SCALE GENOMIC DNA]</scope>
</reference>
<accession>A0A8B8M931</accession>